<dbReference type="AlphaFoldDB" id="A0A1X7U455"/>
<dbReference type="OrthoDB" id="6153946at2759"/>
<dbReference type="InParanoid" id="A0A1X7U455"/>
<name>A0A1X7U455_AMPQE</name>
<reference evidence="1" key="1">
    <citation type="submission" date="2017-05" db="UniProtKB">
        <authorList>
            <consortium name="EnsemblMetazoa"/>
        </authorList>
    </citation>
    <scope>IDENTIFICATION</scope>
</reference>
<accession>A0A1X7U455</accession>
<proteinExistence type="predicted"/>
<sequence length="323" mass="35512">MGGCPTIVALVDSETEKSTSLSVAMSQLNHLCLYFEGCSSSLYERGTQSFFIQRSAESTLLFAMDDPHSFGKINDLVVVFFVGSESPQQRKSLLCLSDYKNGSHAFQQTTVAPVSEKDIASFEELEELVASDGDEPSQLSQKLIKATGRSAQNWAKVLLFLKLLLHASDRTEIFKGIVATVNSHLSPPSCASSPDPSTIISQSLEEIVQIATGHTKHKVWTYLRSDLHHGGSPVLSVVLTDTGGTEDTADTRVIRDTSPGRLDSIVSFGPTQCHNTERFQSFNSHNRAQNIYGNRQSPSWDIATKFTVIYNLRYICSGEYFNG</sequence>
<dbReference type="EnsemblMetazoa" id="Aqu2.1.22448_001">
    <property type="protein sequence ID" value="Aqu2.1.22448_001"/>
    <property type="gene ID" value="Aqu2.1.22448"/>
</dbReference>
<protein>
    <submittedName>
        <fullName evidence="1">Uncharacterized protein</fullName>
    </submittedName>
</protein>
<organism evidence="1">
    <name type="scientific">Amphimedon queenslandica</name>
    <name type="common">Sponge</name>
    <dbReference type="NCBI Taxonomy" id="400682"/>
    <lineage>
        <taxon>Eukaryota</taxon>
        <taxon>Metazoa</taxon>
        <taxon>Porifera</taxon>
        <taxon>Demospongiae</taxon>
        <taxon>Heteroscleromorpha</taxon>
        <taxon>Haplosclerida</taxon>
        <taxon>Niphatidae</taxon>
        <taxon>Amphimedon</taxon>
    </lineage>
</organism>
<evidence type="ECO:0000313" key="1">
    <source>
        <dbReference type="EnsemblMetazoa" id="Aqu2.1.22448_001"/>
    </source>
</evidence>